<name>A0ACA9QH38_9GLOM</name>
<feature type="non-terminal residue" evidence="1">
    <location>
        <position position="82"/>
    </location>
</feature>
<keyword evidence="2" id="KW-1185">Reference proteome</keyword>
<gene>
    <name evidence="1" type="ORF">SPELUC_LOCUS14258</name>
</gene>
<evidence type="ECO:0000313" key="1">
    <source>
        <dbReference type="EMBL" id="CAG8747842.1"/>
    </source>
</evidence>
<sequence length="82" mass="9546">MTITQAPTLDELKEFKLIRVLNEDPRTKSITFLGTICTSLTDESHQAILIFEKFHFENSEHEILTSQRIDQLVALDKNDIYH</sequence>
<evidence type="ECO:0000313" key="2">
    <source>
        <dbReference type="Proteomes" id="UP000789366"/>
    </source>
</evidence>
<reference evidence="1" key="1">
    <citation type="submission" date="2021-06" db="EMBL/GenBank/DDBJ databases">
        <authorList>
            <person name="Kallberg Y."/>
            <person name="Tangrot J."/>
            <person name="Rosling A."/>
        </authorList>
    </citation>
    <scope>NUCLEOTIDE SEQUENCE</scope>
    <source>
        <strain evidence="1">28 12/20/2015</strain>
    </source>
</reference>
<protein>
    <submittedName>
        <fullName evidence="1">430_t:CDS:1</fullName>
    </submittedName>
</protein>
<accession>A0ACA9QH38</accession>
<comment type="caution">
    <text evidence="1">The sequence shown here is derived from an EMBL/GenBank/DDBJ whole genome shotgun (WGS) entry which is preliminary data.</text>
</comment>
<organism evidence="1 2">
    <name type="scientific">Cetraspora pellucida</name>
    <dbReference type="NCBI Taxonomy" id="1433469"/>
    <lineage>
        <taxon>Eukaryota</taxon>
        <taxon>Fungi</taxon>
        <taxon>Fungi incertae sedis</taxon>
        <taxon>Mucoromycota</taxon>
        <taxon>Glomeromycotina</taxon>
        <taxon>Glomeromycetes</taxon>
        <taxon>Diversisporales</taxon>
        <taxon>Gigasporaceae</taxon>
        <taxon>Cetraspora</taxon>
    </lineage>
</organism>
<proteinExistence type="predicted"/>
<dbReference type="Proteomes" id="UP000789366">
    <property type="component" value="Unassembled WGS sequence"/>
</dbReference>
<dbReference type="EMBL" id="CAJVPW010041228">
    <property type="protein sequence ID" value="CAG8747842.1"/>
    <property type="molecule type" value="Genomic_DNA"/>
</dbReference>